<evidence type="ECO:0000313" key="2">
    <source>
        <dbReference type="EMBL" id="CAL8139328.1"/>
    </source>
</evidence>
<proteinExistence type="predicted"/>
<name>A0ABP1RYR3_9HEXA</name>
<dbReference type="EMBL" id="CAXLJM020000124">
    <property type="protein sequence ID" value="CAL8139328.1"/>
    <property type="molecule type" value="Genomic_DNA"/>
</dbReference>
<feature type="region of interest" description="Disordered" evidence="1">
    <location>
        <begin position="53"/>
        <end position="88"/>
    </location>
</feature>
<protein>
    <submittedName>
        <fullName evidence="2">Uncharacterized protein</fullName>
    </submittedName>
</protein>
<dbReference type="Proteomes" id="UP001642540">
    <property type="component" value="Unassembled WGS sequence"/>
</dbReference>
<sequence length="149" mass="16585">MGSPMVELLTNIKDQMEDLISLFKAGEEGKQEEYNASLVNLLEKVEEMNKLSERTEGVVLALEGPKKDQEEEQSEEQGQGEQMPESEPTKIIWSWNIQILPDPAIAITTPGALEAIKEPILKPCPGNTSPEDWVQVQEESRTMGSCIIC</sequence>
<feature type="compositionally biased region" description="Low complexity" evidence="1">
    <location>
        <begin position="76"/>
        <end position="86"/>
    </location>
</feature>
<evidence type="ECO:0000313" key="3">
    <source>
        <dbReference type="Proteomes" id="UP001642540"/>
    </source>
</evidence>
<comment type="caution">
    <text evidence="2">The sequence shown here is derived from an EMBL/GenBank/DDBJ whole genome shotgun (WGS) entry which is preliminary data.</text>
</comment>
<organism evidence="2 3">
    <name type="scientific">Orchesella dallaii</name>
    <dbReference type="NCBI Taxonomy" id="48710"/>
    <lineage>
        <taxon>Eukaryota</taxon>
        <taxon>Metazoa</taxon>
        <taxon>Ecdysozoa</taxon>
        <taxon>Arthropoda</taxon>
        <taxon>Hexapoda</taxon>
        <taxon>Collembola</taxon>
        <taxon>Entomobryomorpha</taxon>
        <taxon>Entomobryoidea</taxon>
        <taxon>Orchesellidae</taxon>
        <taxon>Orchesellinae</taxon>
        <taxon>Orchesella</taxon>
    </lineage>
</organism>
<accession>A0ABP1RYR3</accession>
<reference evidence="2 3" key="1">
    <citation type="submission" date="2024-08" db="EMBL/GenBank/DDBJ databases">
        <authorList>
            <person name="Cucini C."/>
            <person name="Frati F."/>
        </authorList>
    </citation>
    <scope>NUCLEOTIDE SEQUENCE [LARGE SCALE GENOMIC DNA]</scope>
</reference>
<gene>
    <name evidence="2" type="ORF">ODALV1_LOCUS27788</name>
</gene>
<keyword evidence="3" id="KW-1185">Reference proteome</keyword>
<evidence type="ECO:0000256" key="1">
    <source>
        <dbReference type="SAM" id="MobiDB-lite"/>
    </source>
</evidence>